<sequence>MAENSRIAGFRNMSVNDRRSAVAEATGLDDGAFAQIDATAFGPEQAANLSENVFGVFSLPLGTATNFTINGTDVLVPMATEEASVIAAASNAARMARPQGGFSTSSTQPIMQAQIQLINVADPHAARSRILEHQDEVIDLANAQDPKLVEVGGGVKGLDVRLVEAKSATYVVVHLHVDVRDAMGANAVNTMAEAVSGSLAAIAQGDALLRILTNKADLRLSRARAVFDKEMLGGSEVVDNILHAYELAAADPYRAATHNKGIMNGISAVVLATGNDTRAVEAGAHSHAQADGRYTSLSTFEKDAEGNLVGNLEMPMPVGLVGGATKVHPAARTALRIAEVSTAKDLAEIIVATGLAQNLAALRVLATEGVQRGHMSLHAKNLAVSAGATAEEATAIVERLIAEKSFRFDRVQALLAELRSGARTPDAQGTGAQSSGGQK</sequence>
<evidence type="ECO:0000256" key="1">
    <source>
        <dbReference type="ARBA" id="ARBA00007661"/>
    </source>
</evidence>
<dbReference type="GO" id="GO:0004420">
    <property type="term" value="F:hydroxymethylglutaryl-CoA reductase (NADPH) activity"/>
    <property type="evidence" value="ECO:0007669"/>
    <property type="project" value="InterPro"/>
</dbReference>
<dbReference type="PROSITE" id="PS00066">
    <property type="entry name" value="HMG_COA_REDUCTASE_1"/>
    <property type="match status" value="1"/>
</dbReference>
<dbReference type="InterPro" id="IPR004553">
    <property type="entry name" value="HMG_CoA_Rdtase_bac-typ"/>
</dbReference>
<comment type="pathway">
    <text evidence="3">Metabolic intermediate metabolism; (R)-mevalonate degradation; (S)-3-hydroxy-3-methylglutaryl-CoA from (R)-mevalonate: step 1/1.</text>
</comment>
<dbReference type="NCBIfam" id="TIGR00532">
    <property type="entry name" value="HMG_CoA_R_NAD"/>
    <property type="match status" value="1"/>
</dbReference>
<dbReference type="AlphaFoldDB" id="A0A846S4G3"/>
<evidence type="ECO:0000313" key="5">
    <source>
        <dbReference type="Proteomes" id="UP000576792"/>
    </source>
</evidence>
<accession>A0A846S4G3</accession>
<protein>
    <recommendedName>
        <fullName evidence="3">3-hydroxy-3-methylglutaryl coenzyme A reductase</fullName>
        <shortName evidence="3">HMG-CoA reductase</shortName>
        <ecNumber evidence="3">1.1.1.88</ecNumber>
    </recommendedName>
</protein>
<comment type="catalytic activity">
    <reaction evidence="3">
        <text>(R)-mevalonate + 2 NAD(+) + CoA = (3S)-3-hydroxy-3-methylglutaryl-CoA + 2 NADH + 2 H(+)</text>
        <dbReference type="Rhea" id="RHEA:14833"/>
        <dbReference type="ChEBI" id="CHEBI:15378"/>
        <dbReference type="ChEBI" id="CHEBI:36464"/>
        <dbReference type="ChEBI" id="CHEBI:43074"/>
        <dbReference type="ChEBI" id="CHEBI:57287"/>
        <dbReference type="ChEBI" id="CHEBI:57540"/>
        <dbReference type="ChEBI" id="CHEBI:57945"/>
        <dbReference type="EC" id="1.1.1.88"/>
    </reaction>
</comment>
<dbReference type="EC" id="1.1.1.88" evidence="3"/>
<reference evidence="4 5" key="1">
    <citation type="submission" date="2020-03" db="EMBL/GenBank/DDBJ databases">
        <title>Sequencing the genomes of 1000 actinobacteria strains.</title>
        <authorList>
            <person name="Klenk H.-P."/>
        </authorList>
    </citation>
    <scope>NUCLEOTIDE SEQUENCE [LARGE SCALE GENOMIC DNA]</scope>
    <source>
        <strain evidence="4 5">DSM 18964</strain>
    </source>
</reference>
<name>A0A846S4G3_9MICO</name>
<keyword evidence="5" id="KW-1185">Reference proteome</keyword>
<dbReference type="PROSITE" id="PS50065">
    <property type="entry name" value="HMG_COA_REDUCTASE_4"/>
    <property type="match status" value="1"/>
</dbReference>
<dbReference type="InterPro" id="IPR009023">
    <property type="entry name" value="HMG_CoA_Rdtase_NAD(P)-bd_sf"/>
</dbReference>
<dbReference type="Gene3D" id="1.10.8.660">
    <property type="match status" value="1"/>
</dbReference>
<comment type="caution">
    <text evidence="4">The sequence shown here is derived from an EMBL/GenBank/DDBJ whole genome shotgun (WGS) entry which is preliminary data.</text>
</comment>
<keyword evidence="3" id="KW-0520">NAD</keyword>
<dbReference type="InterPro" id="IPR023074">
    <property type="entry name" value="HMG_CoA_Rdtase_cat_sf"/>
</dbReference>
<dbReference type="GO" id="GO:0140643">
    <property type="term" value="F:hydroxymethylglutaryl-CoA reductase (NADH) activity"/>
    <property type="evidence" value="ECO:0007669"/>
    <property type="project" value="UniProtKB-EC"/>
</dbReference>
<dbReference type="Proteomes" id="UP000576792">
    <property type="component" value="Unassembled WGS sequence"/>
</dbReference>
<evidence type="ECO:0000256" key="3">
    <source>
        <dbReference type="RuleBase" id="RU361219"/>
    </source>
</evidence>
<evidence type="ECO:0000313" key="4">
    <source>
        <dbReference type="EMBL" id="NJC55747.1"/>
    </source>
</evidence>
<proteinExistence type="inferred from homology"/>
<gene>
    <name evidence="4" type="ORF">BKA07_000782</name>
</gene>
<dbReference type="RefSeq" id="WP_167949727.1">
    <property type="nucleotide sequence ID" value="NZ_BAAAPQ010000026.1"/>
</dbReference>
<dbReference type="GO" id="GO:0015936">
    <property type="term" value="P:coenzyme A metabolic process"/>
    <property type="evidence" value="ECO:0007669"/>
    <property type="project" value="InterPro"/>
</dbReference>
<dbReference type="UniPathway" id="UPA00257">
    <property type="reaction ID" value="UER00367"/>
</dbReference>
<dbReference type="Pfam" id="PF00368">
    <property type="entry name" value="HMG-CoA_red"/>
    <property type="match status" value="1"/>
</dbReference>
<evidence type="ECO:0000256" key="2">
    <source>
        <dbReference type="ARBA" id="ARBA00023002"/>
    </source>
</evidence>
<dbReference type="EMBL" id="JAATJN010000001">
    <property type="protein sequence ID" value="NJC55747.1"/>
    <property type="molecule type" value="Genomic_DNA"/>
</dbReference>
<dbReference type="PANTHER" id="PTHR10572:SF24">
    <property type="entry name" value="3-HYDROXY-3-METHYLGLUTARYL-COENZYME A REDUCTASE"/>
    <property type="match status" value="1"/>
</dbReference>
<dbReference type="CDD" id="cd00644">
    <property type="entry name" value="HMG-CoA_reductase_classII"/>
    <property type="match status" value="1"/>
</dbReference>
<dbReference type="PROSITE" id="PS00318">
    <property type="entry name" value="HMG_COA_REDUCTASE_2"/>
    <property type="match status" value="1"/>
</dbReference>
<dbReference type="PRINTS" id="PR00071">
    <property type="entry name" value="HMGCOARDTASE"/>
</dbReference>
<dbReference type="PANTHER" id="PTHR10572">
    <property type="entry name" value="3-HYDROXY-3-METHYLGLUTARYL-COENZYME A REDUCTASE"/>
    <property type="match status" value="1"/>
</dbReference>
<dbReference type="SUPFAM" id="SSF56542">
    <property type="entry name" value="Substrate-binding domain of HMG-CoA reductase"/>
    <property type="match status" value="1"/>
</dbReference>
<dbReference type="InterPro" id="IPR009029">
    <property type="entry name" value="HMG_CoA_Rdtase_sub-bd_dom_sf"/>
</dbReference>
<organism evidence="4 5">
    <name type="scientific">Brevibacterium marinum</name>
    <dbReference type="NCBI Taxonomy" id="418643"/>
    <lineage>
        <taxon>Bacteria</taxon>
        <taxon>Bacillati</taxon>
        <taxon>Actinomycetota</taxon>
        <taxon>Actinomycetes</taxon>
        <taxon>Micrococcales</taxon>
        <taxon>Brevibacteriaceae</taxon>
        <taxon>Brevibacterium</taxon>
    </lineage>
</organism>
<dbReference type="InterPro" id="IPR002202">
    <property type="entry name" value="HMG_CoA_Rdtase"/>
</dbReference>
<comment type="similarity">
    <text evidence="1 3">Belongs to the HMG-CoA reductase family.</text>
</comment>
<dbReference type="InterPro" id="IPR023076">
    <property type="entry name" value="HMG_CoA_Rdtase_CS"/>
</dbReference>
<keyword evidence="2 3" id="KW-0560">Oxidoreductase</keyword>
<dbReference type="SUPFAM" id="SSF55035">
    <property type="entry name" value="NAD-binding domain of HMG-CoA reductase"/>
    <property type="match status" value="1"/>
</dbReference>
<dbReference type="Gene3D" id="3.90.770.10">
    <property type="entry name" value="3-hydroxy-3-methylglutaryl-coenzyme A Reductase, Chain A, domain 2"/>
    <property type="match status" value="2"/>
</dbReference>